<evidence type="ECO:0000313" key="2">
    <source>
        <dbReference type="EMBL" id="GAG71403.1"/>
    </source>
</evidence>
<accession>X1AFB1</accession>
<dbReference type="GO" id="GO:0010181">
    <property type="term" value="F:FMN binding"/>
    <property type="evidence" value="ECO:0007669"/>
    <property type="project" value="InterPro"/>
</dbReference>
<gene>
    <name evidence="2" type="ORF">S01H4_01864</name>
</gene>
<name>X1AFB1_9ZZZZ</name>
<dbReference type="InterPro" id="IPR008254">
    <property type="entry name" value="Flavodoxin/NO_synth"/>
</dbReference>
<feature type="domain" description="Flavodoxin-like" evidence="1">
    <location>
        <begin position="4"/>
        <end position="142"/>
    </location>
</feature>
<dbReference type="PANTHER" id="PTHR43717">
    <property type="entry name" value="ANAEROBIC NITRIC OXIDE REDUCTASE FLAVORUBREDOXIN"/>
    <property type="match status" value="1"/>
</dbReference>
<dbReference type="Gene3D" id="3.40.50.360">
    <property type="match status" value="1"/>
</dbReference>
<dbReference type="InterPro" id="IPR029039">
    <property type="entry name" value="Flavoprotein-like_sf"/>
</dbReference>
<dbReference type="SUPFAM" id="SSF52218">
    <property type="entry name" value="Flavoproteins"/>
    <property type="match status" value="1"/>
</dbReference>
<dbReference type="GO" id="GO:0009055">
    <property type="term" value="F:electron transfer activity"/>
    <property type="evidence" value="ECO:0007669"/>
    <property type="project" value="InterPro"/>
</dbReference>
<dbReference type="EMBL" id="BART01000369">
    <property type="protein sequence ID" value="GAG71403.1"/>
    <property type="molecule type" value="Genomic_DNA"/>
</dbReference>
<dbReference type="AlphaFoldDB" id="X1AFB1"/>
<comment type="caution">
    <text evidence="2">The sequence shown here is derived from an EMBL/GenBank/DDBJ whole genome shotgun (WGS) entry which is preliminary data.</text>
</comment>
<reference evidence="2" key="1">
    <citation type="journal article" date="2014" name="Front. Microbiol.">
        <title>High frequency of phylogenetically diverse reductive dehalogenase-homologous genes in deep subseafloor sedimentary metagenomes.</title>
        <authorList>
            <person name="Kawai M."/>
            <person name="Futagami T."/>
            <person name="Toyoda A."/>
            <person name="Takaki Y."/>
            <person name="Nishi S."/>
            <person name="Hori S."/>
            <person name="Arai W."/>
            <person name="Tsubouchi T."/>
            <person name="Morono Y."/>
            <person name="Uchiyama I."/>
            <person name="Ito T."/>
            <person name="Fujiyama A."/>
            <person name="Inagaki F."/>
            <person name="Takami H."/>
        </authorList>
    </citation>
    <scope>NUCLEOTIDE SEQUENCE</scope>
    <source>
        <strain evidence="2">Expedition CK06-06</strain>
    </source>
</reference>
<dbReference type="PROSITE" id="PS00201">
    <property type="entry name" value="FLAVODOXIN"/>
    <property type="match status" value="1"/>
</dbReference>
<proteinExistence type="predicted"/>
<sequence>MIKVLVIYHSQTGNTEKMAKAVAEGARRVSGTEVILKKAAEATLEDLIGSSGIAIGSPDYFSYMAGTIKDFFDRTFYPSQSKVTGKSAVLFASGGEGGKPALESLKRICGSFKFKQIGEITVTGRPSSEEIAKCEKLGEQLAYAVK</sequence>
<organism evidence="2">
    <name type="scientific">marine sediment metagenome</name>
    <dbReference type="NCBI Taxonomy" id="412755"/>
    <lineage>
        <taxon>unclassified sequences</taxon>
        <taxon>metagenomes</taxon>
        <taxon>ecological metagenomes</taxon>
    </lineage>
</organism>
<evidence type="ECO:0000259" key="1">
    <source>
        <dbReference type="PROSITE" id="PS50902"/>
    </source>
</evidence>
<dbReference type="InterPro" id="IPR001226">
    <property type="entry name" value="Flavodoxin_CS"/>
</dbReference>
<protein>
    <recommendedName>
        <fullName evidence="1">Flavodoxin-like domain-containing protein</fullName>
    </recommendedName>
</protein>
<dbReference type="Pfam" id="PF00258">
    <property type="entry name" value="Flavodoxin_1"/>
    <property type="match status" value="1"/>
</dbReference>
<dbReference type="PROSITE" id="PS50902">
    <property type="entry name" value="FLAVODOXIN_LIKE"/>
    <property type="match status" value="1"/>
</dbReference>
<dbReference type="PANTHER" id="PTHR43717:SF1">
    <property type="entry name" value="ANAEROBIC NITRIC OXIDE REDUCTASE FLAVORUBREDOXIN"/>
    <property type="match status" value="1"/>
</dbReference>